<dbReference type="HOGENOM" id="CLU_2459386_0_0_1"/>
<sequence>MFALTETRLDCTGRRSCVKCPPLTLDEGLSRVFRSTPQTVSTALVQSPATQCRVEIIIQLYYVVGKMYTYISYTSVIHTSAHSSTSIRV</sequence>
<reference evidence="1" key="2">
    <citation type="submission" date="2011-02" db="EMBL/GenBank/DDBJ databases">
        <authorList>
            <person name="MacLean D."/>
        </authorList>
    </citation>
    <scope>NUCLEOTIDE SEQUENCE</scope>
</reference>
<dbReference type="EMBL" id="FR825612">
    <property type="protein sequence ID" value="CCA28356.1"/>
    <property type="molecule type" value="Genomic_DNA"/>
</dbReference>
<accession>F0X2Y5</accession>
<protein>
    <submittedName>
        <fullName evidence="1">AlNc14C2560G13257 protein</fullName>
    </submittedName>
</protein>
<proteinExistence type="predicted"/>
<reference evidence="1" key="1">
    <citation type="journal article" date="2011" name="PLoS Biol.">
        <title>Gene gain and loss during evolution of obligate parasitism in the white rust pathogen of Arabidopsis thaliana.</title>
        <authorList>
            <person name="Kemen E."/>
            <person name="Gardiner A."/>
            <person name="Schultz-Larsen T."/>
            <person name="Kemen A.C."/>
            <person name="Balmuth A.L."/>
            <person name="Robert-Seilaniantz A."/>
            <person name="Bailey K."/>
            <person name="Holub E."/>
            <person name="Studholme D.J."/>
            <person name="Maclean D."/>
            <person name="Jones J.D."/>
        </authorList>
    </citation>
    <scope>NUCLEOTIDE SEQUENCE</scope>
</reference>
<organism evidence="1">
    <name type="scientific">Albugo laibachii Nc14</name>
    <dbReference type="NCBI Taxonomy" id="890382"/>
    <lineage>
        <taxon>Eukaryota</taxon>
        <taxon>Sar</taxon>
        <taxon>Stramenopiles</taxon>
        <taxon>Oomycota</taxon>
        <taxon>Peronosporomycetes</taxon>
        <taxon>Albuginales</taxon>
        <taxon>Albuginaceae</taxon>
        <taxon>Albugo</taxon>
    </lineage>
</organism>
<dbReference type="AlphaFoldDB" id="F0X2Y5"/>
<evidence type="ECO:0000313" key="1">
    <source>
        <dbReference type="EMBL" id="CCA28356.1"/>
    </source>
</evidence>
<name>F0X2Y5_9STRA</name>
<gene>
    <name evidence="1" type="primary">AlNc14C2560G13257</name>
    <name evidence="1" type="ORF">ALNC14_145000</name>
</gene>